<name>A0A2G4F6N3_9CYAN</name>
<dbReference type="EMBL" id="NXIB02000001">
    <property type="protein sequence ID" value="PHX57416.1"/>
    <property type="molecule type" value="Genomic_DNA"/>
</dbReference>
<organism evidence="1 2">
    <name type="scientific">Tychonema bourrellyi FEM_GT703</name>
    <dbReference type="NCBI Taxonomy" id="2040638"/>
    <lineage>
        <taxon>Bacteria</taxon>
        <taxon>Bacillati</taxon>
        <taxon>Cyanobacteriota</taxon>
        <taxon>Cyanophyceae</taxon>
        <taxon>Oscillatoriophycideae</taxon>
        <taxon>Oscillatoriales</taxon>
        <taxon>Microcoleaceae</taxon>
        <taxon>Tychonema</taxon>
    </lineage>
</organism>
<dbReference type="Gene3D" id="3.40.50.150">
    <property type="entry name" value="Vaccinia Virus protein VP39"/>
    <property type="match status" value="1"/>
</dbReference>
<comment type="caution">
    <text evidence="1">The sequence shown here is derived from an EMBL/GenBank/DDBJ whole genome shotgun (WGS) entry which is preliminary data.</text>
</comment>
<dbReference type="SUPFAM" id="SSF53335">
    <property type="entry name" value="S-adenosyl-L-methionine-dependent methyltransferases"/>
    <property type="match status" value="1"/>
</dbReference>
<dbReference type="InterPro" id="IPR029063">
    <property type="entry name" value="SAM-dependent_MTases_sf"/>
</dbReference>
<gene>
    <name evidence="1" type="ORF">CP500_000310</name>
</gene>
<dbReference type="RefSeq" id="WP_096831302.1">
    <property type="nucleotide sequence ID" value="NZ_NXIB02000001.1"/>
</dbReference>
<keyword evidence="2" id="KW-1185">Reference proteome</keyword>
<dbReference type="AlphaFoldDB" id="A0A2G4F6N3"/>
<evidence type="ECO:0008006" key="3">
    <source>
        <dbReference type="Google" id="ProtNLM"/>
    </source>
</evidence>
<protein>
    <recommendedName>
        <fullName evidence="3">Class I SAM-dependent methyltransferase</fullName>
    </recommendedName>
</protein>
<evidence type="ECO:0000313" key="2">
    <source>
        <dbReference type="Proteomes" id="UP000226442"/>
    </source>
</evidence>
<proteinExistence type="predicted"/>
<dbReference type="Pfam" id="PF13578">
    <property type="entry name" value="Methyltransf_24"/>
    <property type="match status" value="1"/>
</dbReference>
<dbReference type="OrthoDB" id="146908at2"/>
<dbReference type="Proteomes" id="UP000226442">
    <property type="component" value="Unassembled WGS sequence"/>
</dbReference>
<sequence length="225" mass="25471">MDYQKFFNLVPTFYENWGEETVQPKNNGFRQVKEQISCMTTVNVMQLLNFAVSCMELDEAYCEVGCFQGGTLVGALLNNPGKTAYAVDNFSKFDDSGENFTTLKNNLSNFGVADQVVFNNQSMEDFFLKLKEVKATNPKFGVYLYDGAHDYRSQLLGLMFAKPFLAAQALIIVDDTNWKDVSQANKDFIDTHPQCELLLDLPTPHNGCETFWNGIQVLSWDASRE</sequence>
<accession>A0A2G4F6N3</accession>
<reference evidence="1" key="1">
    <citation type="submission" date="2017-10" db="EMBL/GenBank/DDBJ databases">
        <title>Draft genome sequence of the planktic cyanobacteria Tychonema bourrellyi isolated from alpine lentic freshwater.</title>
        <authorList>
            <person name="Tett A."/>
            <person name="Armanini F."/>
            <person name="Asnicar F."/>
            <person name="Boscaini A."/>
            <person name="Pasolli E."/>
            <person name="Zolfo M."/>
            <person name="Donati C."/>
            <person name="Salmaso N."/>
            <person name="Segata N."/>
        </authorList>
    </citation>
    <scope>NUCLEOTIDE SEQUENCE</scope>
    <source>
        <strain evidence="1">FEM_GT703</strain>
    </source>
</reference>
<evidence type="ECO:0000313" key="1">
    <source>
        <dbReference type="EMBL" id="PHX57416.1"/>
    </source>
</evidence>